<organism evidence="1 2">
    <name type="scientific">Pradoshia eiseniae</name>
    <dbReference type="NCBI Taxonomy" id="2064768"/>
    <lineage>
        <taxon>Bacteria</taxon>
        <taxon>Bacillati</taxon>
        <taxon>Bacillota</taxon>
        <taxon>Bacilli</taxon>
        <taxon>Bacillales</taxon>
        <taxon>Bacillaceae</taxon>
        <taxon>Pradoshia</taxon>
    </lineage>
</organism>
<proteinExistence type="predicted"/>
<dbReference type="EMBL" id="PKOZ01000003">
    <property type="protein sequence ID" value="PQD95681.1"/>
    <property type="molecule type" value="Genomic_DNA"/>
</dbReference>
<comment type="caution">
    <text evidence="1">The sequence shown here is derived from an EMBL/GenBank/DDBJ whole genome shotgun (WGS) entry which is preliminary data.</text>
</comment>
<evidence type="ECO:0000313" key="1">
    <source>
        <dbReference type="EMBL" id="PQD95681.1"/>
    </source>
</evidence>
<evidence type="ECO:0000313" key="2">
    <source>
        <dbReference type="Proteomes" id="UP000239663"/>
    </source>
</evidence>
<dbReference type="AlphaFoldDB" id="A0A2S7N0R3"/>
<name>A0A2S7N0R3_9BACI</name>
<reference evidence="1 2" key="1">
    <citation type="submission" date="2017-12" db="EMBL/GenBank/DDBJ databases">
        <title>Taxonomic description and draft genome of Pradoshia cofamensis Gen. nov., sp. nov., a thermotolerant bacillale isolated from anterior gut of earthworm Eisenia fetida.</title>
        <authorList>
            <person name="Saha T."/>
            <person name="Chakraborty R."/>
        </authorList>
    </citation>
    <scope>NUCLEOTIDE SEQUENCE [LARGE SCALE GENOMIC DNA]</scope>
    <source>
        <strain evidence="1 2">EAG3</strain>
    </source>
</reference>
<gene>
    <name evidence="1" type="ORF">CYL18_07255</name>
</gene>
<sequence>MRSAKMFDKIGSGIGSRTKYRNLIKRLSGTKDYFNCLMLVFDMKIATSKKEVAALVIGLSPLLL</sequence>
<protein>
    <submittedName>
        <fullName evidence="1">Uncharacterized protein</fullName>
    </submittedName>
</protein>
<keyword evidence="2" id="KW-1185">Reference proteome</keyword>
<accession>A0A2S7N0R3</accession>
<dbReference type="Proteomes" id="UP000239663">
    <property type="component" value="Unassembled WGS sequence"/>
</dbReference>